<proteinExistence type="predicted"/>
<keyword evidence="1" id="KW-1133">Transmembrane helix</keyword>
<keyword evidence="1" id="KW-0812">Transmembrane</keyword>
<dbReference type="Proteomes" id="UP001295463">
    <property type="component" value="Chromosome"/>
</dbReference>
<dbReference type="NCBIfam" id="TIGR03647">
    <property type="entry name" value="Na_symport_sm"/>
    <property type="match status" value="1"/>
</dbReference>
<keyword evidence="4" id="KW-1185">Reference proteome</keyword>
<keyword evidence="1" id="KW-0472">Membrane</keyword>
<evidence type="ECO:0000259" key="2">
    <source>
        <dbReference type="Pfam" id="PF13937"/>
    </source>
</evidence>
<feature type="transmembrane region" description="Helical" evidence="1">
    <location>
        <begin position="50"/>
        <end position="69"/>
    </location>
</feature>
<evidence type="ECO:0000256" key="1">
    <source>
        <dbReference type="SAM" id="Phobius"/>
    </source>
</evidence>
<dbReference type="PROSITE" id="PS51257">
    <property type="entry name" value="PROKAR_LIPOPROTEIN"/>
    <property type="match status" value="1"/>
</dbReference>
<accession>A0ABN8HHZ6</accession>
<dbReference type="InterPro" id="IPR019886">
    <property type="entry name" value="Na_symporter_ssu"/>
</dbReference>
<name>A0ABN8HHZ6_9BACT</name>
<organism evidence="3 4">
    <name type="scientific">Trichlorobacter ammonificans</name>
    <dbReference type="NCBI Taxonomy" id="2916410"/>
    <lineage>
        <taxon>Bacteria</taxon>
        <taxon>Pseudomonadati</taxon>
        <taxon>Thermodesulfobacteriota</taxon>
        <taxon>Desulfuromonadia</taxon>
        <taxon>Geobacterales</taxon>
        <taxon>Geobacteraceae</taxon>
        <taxon>Trichlorobacter</taxon>
    </lineage>
</organism>
<gene>
    <name evidence="3" type="ORF">GEAMG1_1078</name>
</gene>
<feature type="transmembrane region" description="Helical" evidence="1">
    <location>
        <begin position="12"/>
        <end position="38"/>
    </location>
</feature>
<evidence type="ECO:0000313" key="3">
    <source>
        <dbReference type="EMBL" id="CAH2030892.1"/>
    </source>
</evidence>
<dbReference type="EMBL" id="OW150024">
    <property type="protein sequence ID" value="CAH2030892.1"/>
    <property type="molecule type" value="Genomic_DNA"/>
</dbReference>
<dbReference type="RefSeq" id="WP_305731760.1">
    <property type="nucleotide sequence ID" value="NZ_OW150024.1"/>
</dbReference>
<sequence>MDKSGQAYWQEVLKLLAGVLVVWFLVSYGCGILFAQALNNIHLGGYPLGFWFAHQGSIYAFVAIIFIFAKLMGNLDKKFDVHEE</sequence>
<feature type="domain" description="Sodium symporter small subunit" evidence="2">
    <location>
        <begin position="6"/>
        <end position="82"/>
    </location>
</feature>
<protein>
    <recommendedName>
        <fullName evidence="2">Sodium symporter small subunit domain-containing protein</fullName>
    </recommendedName>
</protein>
<reference evidence="3 4" key="1">
    <citation type="submission" date="2022-03" db="EMBL/GenBank/DDBJ databases">
        <authorList>
            <person name="Koch H."/>
        </authorList>
    </citation>
    <scope>NUCLEOTIDE SEQUENCE [LARGE SCALE GENOMIC DNA]</scope>
    <source>
        <strain evidence="3 4">G1</strain>
    </source>
</reference>
<evidence type="ECO:0000313" key="4">
    <source>
        <dbReference type="Proteomes" id="UP001295463"/>
    </source>
</evidence>
<dbReference type="Pfam" id="PF13937">
    <property type="entry name" value="DUF4212"/>
    <property type="match status" value="1"/>
</dbReference>